<dbReference type="InterPro" id="IPR058163">
    <property type="entry name" value="LysR-type_TF_proteobact-type"/>
</dbReference>
<organism evidence="6 8">
    <name type="scientific">Bosea thiooxidans</name>
    <dbReference type="NCBI Taxonomy" id="53254"/>
    <lineage>
        <taxon>Bacteria</taxon>
        <taxon>Pseudomonadati</taxon>
        <taxon>Pseudomonadota</taxon>
        <taxon>Alphaproteobacteria</taxon>
        <taxon>Hyphomicrobiales</taxon>
        <taxon>Boseaceae</taxon>
        <taxon>Bosea</taxon>
    </lineage>
</organism>
<evidence type="ECO:0000313" key="8">
    <source>
        <dbReference type="Proteomes" id="UP000051562"/>
    </source>
</evidence>
<dbReference type="InterPro" id="IPR005119">
    <property type="entry name" value="LysR_subst-bd"/>
</dbReference>
<dbReference type="OrthoDB" id="9786526at2"/>
<comment type="similarity">
    <text evidence="1">Belongs to the LysR transcriptional regulatory family.</text>
</comment>
<dbReference type="Gene3D" id="1.10.10.10">
    <property type="entry name" value="Winged helix-like DNA-binding domain superfamily/Winged helix DNA-binding domain"/>
    <property type="match status" value="1"/>
</dbReference>
<dbReference type="FunFam" id="1.10.10.10:FF:000001">
    <property type="entry name" value="LysR family transcriptional regulator"/>
    <property type="match status" value="1"/>
</dbReference>
<dbReference type="InterPro" id="IPR036388">
    <property type="entry name" value="WH-like_DNA-bd_sf"/>
</dbReference>
<evidence type="ECO:0000256" key="2">
    <source>
        <dbReference type="ARBA" id="ARBA00023015"/>
    </source>
</evidence>
<name>A0A0Q3I7G9_9HYPH</name>
<dbReference type="InterPro" id="IPR000847">
    <property type="entry name" value="LysR_HTH_N"/>
</dbReference>
<protein>
    <submittedName>
        <fullName evidence="7">DNA-binding transcriptional regulator, LysR family</fullName>
    </submittedName>
</protein>
<dbReference type="FunFam" id="3.40.190.290:FF:000001">
    <property type="entry name" value="Transcriptional regulator, LysR family"/>
    <property type="match status" value="1"/>
</dbReference>
<proteinExistence type="inferred from homology"/>
<dbReference type="GO" id="GO:0003700">
    <property type="term" value="F:DNA-binding transcription factor activity"/>
    <property type="evidence" value="ECO:0007669"/>
    <property type="project" value="InterPro"/>
</dbReference>
<dbReference type="Pfam" id="PF00126">
    <property type="entry name" value="HTH_1"/>
    <property type="match status" value="1"/>
</dbReference>
<feature type="domain" description="HTH lysR-type" evidence="5">
    <location>
        <begin position="1"/>
        <end position="60"/>
    </location>
</feature>
<keyword evidence="4" id="KW-0804">Transcription</keyword>
<evidence type="ECO:0000256" key="1">
    <source>
        <dbReference type="ARBA" id="ARBA00009437"/>
    </source>
</evidence>
<dbReference type="Proteomes" id="UP000051562">
    <property type="component" value="Unassembled WGS sequence"/>
</dbReference>
<dbReference type="Proteomes" id="UP000190130">
    <property type="component" value="Unassembled WGS sequence"/>
</dbReference>
<reference evidence="6 8" key="1">
    <citation type="submission" date="2015-10" db="EMBL/GenBank/DDBJ databases">
        <title>Draft genome of Bosea thiooxidans.</title>
        <authorList>
            <person name="Wang X."/>
        </authorList>
    </citation>
    <scope>NUCLEOTIDE SEQUENCE [LARGE SCALE GENOMIC DNA]</scope>
    <source>
        <strain evidence="6 8">CGMCC 9174</strain>
    </source>
</reference>
<dbReference type="Gene3D" id="3.40.190.290">
    <property type="match status" value="1"/>
</dbReference>
<dbReference type="SUPFAM" id="SSF46785">
    <property type="entry name" value="Winged helix' DNA-binding domain"/>
    <property type="match status" value="1"/>
</dbReference>
<dbReference type="EMBL" id="FUYX01000008">
    <property type="protein sequence ID" value="SKB95045.1"/>
    <property type="molecule type" value="Genomic_DNA"/>
</dbReference>
<reference evidence="7 9" key="2">
    <citation type="submission" date="2017-02" db="EMBL/GenBank/DDBJ databases">
        <authorList>
            <person name="Peterson S.W."/>
        </authorList>
    </citation>
    <scope>NUCLEOTIDE SEQUENCE [LARGE SCALE GENOMIC DNA]</scope>
    <source>
        <strain evidence="7 9">DSM 9653</strain>
    </source>
</reference>
<dbReference type="PROSITE" id="PS50931">
    <property type="entry name" value="HTH_LYSR"/>
    <property type="match status" value="1"/>
</dbReference>
<evidence type="ECO:0000313" key="6">
    <source>
        <dbReference type="EMBL" id="KQK30975.1"/>
    </source>
</evidence>
<dbReference type="EMBL" id="LMAR01000032">
    <property type="protein sequence ID" value="KQK30975.1"/>
    <property type="molecule type" value="Genomic_DNA"/>
</dbReference>
<evidence type="ECO:0000259" key="5">
    <source>
        <dbReference type="PROSITE" id="PS50931"/>
    </source>
</evidence>
<keyword evidence="8" id="KW-1185">Reference proteome</keyword>
<dbReference type="InterPro" id="IPR036390">
    <property type="entry name" value="WH_DNA-bd_sf"/>
</dbReference>
<dbReference type="PANTHER" id="PTHR30537:SF81">
    <property type="entry name" value="TRANSCRIPTIONAL REGULATOR-RELATED"/>
    <property type="match status" value="1"/>
</dbReference>
<evidence type="ECO:0000256" key="3">
    <source>
        <dbReference type="ARBA" id="ARBA00023125"/>
    </source>
</evidence>
<dbReference type="GO" id="GO:0006351">
    <property type="term" value="P:DNA-templated transcription"/>
    <property type="evidence" value="ECO:0007669"/>
    <property type="project" value="TreeGrafter"/>
</dbReference>
<dbReference type="STRING" id="53254.SAMN05660750_03227"/>
<evidence type="ECO:0000256" key="4">
    <source>
        <dbReference type="ARBA" id="ARBA00023163"/>
    </source>
</evidence>
<dbReference type="PANTHER" id="PTHR30537">
    <property type="entry name" value="HTH-TYPE TRANSCRIPTIONAL REGULATOR"/>
    <property type="match status" value="1"/>
</dbReference>
<evidence type="ECO:0000313" key="9">
    <source>
        <dbReference type="Proteomes" id="UP000190130"/>
    </source>
</evidence>
<sequence>MTWRFEDMLTFLKVVEAGGVTAAAAELKLSKSVVSKRVSDLEDALGLSLLRRSTRHVTPTERGRSLYEQMRPAFGAIDQIVENVTDHAGPLNGHLRITAPMSFATMHLGPILADFARLHPGLEFAINLDDRIQDLVSSDYDLAVRIGRLPDSSLIARKLCISRRVVCCSPAYAREKTLPQSIEEIRAHSCIDYANTHANRLWQFASPGSDAAPRGVATHSRLVTNNGEVMRDLAIAGLGLAILPLFIVADALRSGALIHVLPDERPLPDTIYAVYPSTRHVSRRVRALVDYLGQRLADGAPWEQGLVR</sequence>
<keyword evidence="3 7" id="KW-0238">DNA-binding</keyword>
<keyword evidence="2" id="KW-0805">Transcription regulation</keyword>
<dbReference type="CDD" id="cd08422">
    <property type="entry name" value="PBP2_CrgA_like"/>
    <property type="match status" value="1"/>
</dbReference>
<dbReference type="Pfam" id="PF03466">
    <property type="entry name" value="LysR_substrate"/>
    <property type="match status" value="1"/>
</dbReference>
<dbReference type="AlphaFoldDB" id="A0A0Q3I7G9"/>
<dbReference type="SUPFAM" id="SSF53850">
    <property type="entry name" value="Periplasmic binding protein-like II"/>
    <property type="match status" value="1"/>
</dbReference>
<gene>
    <name evidence="6" type="ORF">ARD30_11920</name>
    <name evidence="7" type="ORF">SAMN05660750_03227</name>
</gene>
<evidence type="ECO:0000313" key="7">
    <source>
        <dbReference type="EMBL" id="SKB95045.1"/>
    </source>
</evidence>
<dbReference type="GO" id="GO:0043565">
    <property type="term" value="F:sequence-specific DNA binding"/>
    <property type="evidence" value="ECO:0007669"/>
    <property type="project" value="TreeGrafter"/>
</dbReference>
<accession>A0A0Q3I7G9</accession>